<comment type="caution">
    <text evidence="15">The sequence shown here is derived from an EMBL/GenBank/DDBJ whole genome shotgun (WGS) entry which is preliminary data.</text>
</comment>
<comment type="subunit">
    <text evidence="11">The basal body constitutes a major portion of the flagellar organelle and consists of four rings (L,P,S, and M) mounted on a central rod. The M ring is integral to the inner membrane of the cell and may be connected to the flagellar rod via the S ring. The S (supramembrane ring) lies just distal to the M ring. The L and P rings lie in the outer membrane and the periplasmic space, respectively.</text>
</comment>
<evidence type="ECO:0000256" key="8">
    <source>
        <dbReference type="ARBA" id="ARBA00022989"/>
    </source>
</evidence>
<dbReference type="GO" id="GO:0005886">
    <property type="term" value="C:plasma membrane"/>
    <property type="evidence" value="ECO:0007669"/>
    <property type="project" value="UniProtKB-SubCell"/>
</dbReference>
<evidence type="ECO:0000256" key="10">
    <source>
        <dbReference type="ARBA" id="ARBA00023143"/>
    </source>
</evidence>
<organism evidence="15 16">
    <name type="scientific">Vibrio chagasii</name>
    <dbReference type="NCBI Taxonomy" id="170679"/>
    <lineage>
        <taxon>Bacteria</taxon>
        <taxon>Pseudomonadati</taxon>
        <taxon>Pseudomonadota</taxon>
        <taxon>Gammaproteobacteria</taxon>
        <taxon>Vibrionales</taxon>
        <taxon>Vibrionaceae</taxon>
        <taxon>Vibrio</taxon>
    </lineage>
</organism>
<dbReference type="EMBL" id="VZPX01000069">
    <property type="protein sequence ID" value="KAB0470278.1"/>
    <property type="molecule type" value="Genomic_DNA"/>
</dbReference>
<feature type="domain" description="Flagellar M-ring N-terminal" evidence="13">
    <location>
        <begin position="33"/>
        <end position="206"/>
    </location>
</feature>
<dbReference type="PANTHER" id="PTHR30046">
    <property type="entry name" value="FLAGELLAR M-RING PROTEIN"/>
    <property type="match status" value="1"/>
</dbReference>
<keyword evidence="6" id="KW-1003">Cell membrane</keyword>
<keyword evidence="8 12" id="KW-1133">Transmembrane helix</keyword>
<proteinExistence type="inferred from homology"/>
<evidence type="ECO:0000313" key="16">
    <source>
        <dbReference type="Proteomes" id="UP000423756"/>
    </source>
</evidence>
<comment type="similarity">
    <text evidence="4">Belongs to the FliF family.</text>
</comment>
<dbReference type="Gene3D" id="3.30.300.30">
    <property type="match status" value="1"/>
</dbReference>
<dbReference type="GO" id="GO:0071973">
    <property type="term" value="P:bacterial-type flagellum-dependent cell motility"/>
    <property type="evidence" value="ECO:0007669"/>
    <property type="project" value="InterPro"/>
</dbReference>
<evidence type="ECO:0000256" key="12">
    <source>
        <dbReference type="SAM" id="Phobius"/>
    </source>
</evidence>
<evidence type="ECO:0000256" key="4">
    <source>
        <dbReference type="ARBA" id="ARBA00007971"/>
    </source>
</evidence>
<evidence type="ECO:0000256" key="1">
    <source>
        <dbReference type="ARBA" id="ARBA00003820"/>
    </source>
</evidence>
<comment type="subcellular location">
    <subcellularLocation>
        <location evidence="2">Bacterial flagellum basal body</location>
    </subcellularLocation>
    <subcellularLocation>
        <location evidence="3">Cell membrane</location>
        <topology evidence="3">Multi-pass membrane protein</topology>
    </subcellularLocation>
</comment>
<dbReference type="InterPro" id="IPR006182">
    <property type="entry name" value="FliF_N_dom"/>
</dbReference>
<accession>A0A7V7NPY5</accession>
<evidence type="ECO:0000256" key="5">
    <source>
        <dbReference type="ARBA" id="ARBA00017949"/>
    </source>
</evidence>
<evidence type="ECO:0000259" key="14">
    <source>
        <dbReference type="Pfam" id="PF08345"/>
    </source>
</evidence>
<dbReference type="Pfam" id="PF01514">
    <property type="entry name" value="YscJ_FliF"/>
    <property type="match status" value="1"/>
</dbReference>
<evidence type="ECO:0000256" key="3">
    <source>
        <dbReference type="ARBA" id="ARBA00004651"/>
    </source>
</evidence>
<dbReference type="GO" id="GO:0003774">
    <property type="term" value="F:cytoskeletal motor activity"/>
    <property type="evidence" value="ECO:0007669"/>
    <property type="project" value="InterPro"/>
</dbReference>
<evidence type="ECO:0000259" key="13">
    <source>
        <dbReference type="Pfam" id="PF01514"/>
    </source>
</evidence>
<keyword evidence="7 12" id="KW-0812">Transmembrane</keyword>
<feature type="domain" description="Flagellar M-ring C-terminal" evidence="14">
    <location>
        <begin position="268"/>
        <end position="354"/>
    </location>
</feature>
<evidence type="ECO:0000256" key="11">
    <source>
        <dbReference type="ARBA" id="ARBA00025936"/>
    </source>
</evidence>
<dbReference type="RefSeq" id="WP_137407167.1">
    <property type="nucleotide sequence ID" value="NZ_AP025466.1"/>
</dbReference>
<protein>
    <recommendedName>
        <fullName evidence="5">Flagellar M-ring protein</fullName>
    </recommendedName>
</protein>
<name>A0A7V7NPY5_9VIBR</name>
<sequence>MELSKKGKYLFAIGSVLITVLALAIYINLLNREEVLLFSDQSSQTLASISNSLKESGIEFDYPPSGVNGLMVSAKDVNKIKIQLTNDNVFKPNVVGFELFNESHPSMSELHQKVNYQRALQGELEKSILLINGVESARVHLAIPREKTFSRSKLQAKAAVTLSLTSIGRNNISIVMHSVRTLVSGSVSGLLPENVSILDSNGELLSSHNEQSAVVLNSRKEHLEEQINKKIIALLSSHFLPEDIGVSSWVVLNNDKVSETSQGIDDRSKPIVTQRKTEVKNGKKKSSSTKITDEQFGYREVTRSVDYAEGGIQKVTVSLIVPISAHFSVETLRELVTSALSLDYSRGDLLTIVAAEKQHFELEPILDTVTSSVDDKAAEVKQSPNMWWNGTFNAEFLALISLLLLLSILLIVQSLRLKRLGKLTKKEEGIVLEGLDNWLEEKCIERQ</sequence>
<keyword evidence="9 12" id="KW-0472">Membrane</keyword>
<feature type="transmembrane region" description="Helical" evidence="12">
    <location>
        <begin position="9"/>
        <end position="29"/>
    </location>
</feature>
<dbReference type="InterPro" id="IPR043427">
    <property type="entry name" value="YscJ/FliF"/>
</dbReference>
<dbReference type="InterPro" id="IPR045851">
    <property type="entry name" value="AMP-bd_C_sf"/>
</dbReference>
<dbReference type="InterPro" id="IPR013556">
    <property type="entry name" value="Flag_M-ring_C"/>
</dbReference>
<gene>
    <name evidence="15" type="ORF">F7Q91_22560</name>
</gene>
<dbReference type="Proteomes" id="UP000423756">
    <property type="component" value="Unassembled WGS sequence"/>
</dbReference>
<evidence type="ECO:0000313" key="15">
    <source>
        <dbReference type="EMBL" id="KAB0470278.1"/>
    </source>
</evidence>
<feature type="transmembrane region" description="Helical" evidence="12">
    <location>
        <begin position="396"/>
        <end position="415"/>
    </location>
</feature>
<dbReference type="InterPro" id="IPR000067">
    <property type="entry name" value="FlgMring_FliF"/>
</dbReference>
<evidence type="ECO:0000256" key="9">
    <source>
        <dbReference type="ARBA" id="ARBA00023136"/>
    </source>
</evidence>
<evidence type="ECO:0000256" key="7">
    <source>
        <dbReference type="ARBA" id="ARBA00022692"/>
    </source>
</evidence>
<dbReference type="Pfam" id="PF08345">
    <property type="entry name" value="YscJ_FliF_C"/>
    <property type="match status" value="1"/>
</dbReference>
<dbReference type="AlphaFoldDB" id="A0A7V7NPY5"/>
<dbReference type="GeneID" id="77343913"/>
<evidence type="ECO:0000256" key="2">
    <source>
        <dbReference type="ARBA" id="ARBA00004117"/>
    </source>
</evidence>
<dbReference type="PRINTS" id="PR01009">
    <property type="entry name" value="FLGMRINGFLIF"/>
</dbReference>
<keyword evidence="10" id="KW-0975">Bacterial flagellum</keyword>
<evidence type="ECO:0000256" key="6">
    <source>
        <dbReference type="ARBA" id="ARBA00022475"/>
    </source>
</evidence>
<dbReference type="GO" id="GO:0009431">
    <property type="term" value="C:bacterial-type flagellum basal body, MS ring"/>
    <property type="evidence" value="ECO:0007669"/>
    <property type="project" value="InterPro"/>
</dbReference>
<dbReference type="PANTHER" id="PTHR30046:SF0">
    <property type="entry name" value="FLAGELLAR M-RING PROTEIN"/>
    <property type="match status" value="1"/>
</dbReference>
<reference evidence="15 16" key="1">
    <citation type="submission" date="2019-09" db="EMBL/GenBank/DDBJ databases">
        <title>Draft genome sequences of 48 bacterial type strains from the CCUG.</title>
        <authorList>
            <person name="Tunovic T."/>
            <person name="Pineiro-Iglesias B."/>
            <person name="Unosson C."/>
            <person name="Inganas E."/>
            <person name="Ohlen M."/>
            <person name="Cardew S."/>
            <person name="Jensie-Markopoulos S."/>
            <person name="Salva-Serra F."/>
            <person name="Jaen-Luchoro D."/>
            <person name="Karlsson R."/>
            <person name="Svensson-Stadler L."/>
            <person name="Chun J."/>
            <person name="Moore E."/>
        </authorList>
    </citation>
    <scope>NUCLEOTIDE SEQUENCE [LARGE SCALE GENOMIC DNA]</scope>
    <source>
        <strain evidence="15 16">CCUG 48643</strain>
    </source>
</reference>
<comment type="function">
    <text evidence="1">The M ring may be actively involved in energy transduction.</text>
</comment>